<dbReference type="Proteomes" id="UP000471052">
    <property type="component" value="Unassembled WGS sequence"/>
</dbReference>
<accession>A0A6N7X0Z9</accession>
<evidence type="ECO:0000259" key="4">
    <source>
        <dbReference type="Pfam" id="PF02518"/>
    </source>
</evidence>
<dbReference type="AlphaFoldDB" id="A0A6N7X0Z9"/>
<name>A0A6N7X0Z9_STRAY</name>
<dbReference type="EMBL" id="VUNP01000004">
    <property type="protein sequence ID" value="MST53127.1"/>
    <property type="molecule type" value="Genomic_DNA"/>
</dbReference>
<dbReference type="GeneID" id="99636689"/>
<dbReference type="InterPro" id="IPR004358">
    <property type="entry name" value="Sig_transdc_His_kin-like_C"/>
</dbReference>
<dbReference type="SUPFAM" id="SSF55874">
    <property type="entry name" value="ATPase domain of HSP90 chaperone/DNA topoisomerase II/histidine kinase"/>
    <property type="match status" value="1"/>
</dbReference>
<keyword evidence="3" id="KW-0902">Two-component regulatory system</keyword>
<dbReference type="GO" id="GO:0004673">
    <property type="term" value="F:protein histidine kinase activity"/>
    <property type="evidence" value="ECO:0007669"/>
    <property type="project" value="UniProtKB-EC"/>
</dbReference>
<evidence type="ECO:0000256" key="2">
    <source>
        <dbReference type="ARBA" id="ARBA00012438"/>
    </source>
</evidence>
<dbReference type="InterPro" id="IPR003594">
    <property type="entry name" value="HATPase_dom"/>
</dbReference>
<proteinExistence type="predicted"/>
<comment type="caution">
    <text evidence="5">The sequence shown here is derived from an EMBL/GenBank/DDBJ whole genome shotgun (WGS) entry which is preliminary data.</text>
</comment>
<feature type="domain" description="Histidine kinase/HSP90-like ATPase" evidence="4">
    <location>
        <begin position="3"/>
        <end position="39"/>
    </location>
</feature>
<evidence type="ECO:0000256" key="1">
    <source>
        <dbReference type="ARBA" id="ARBA00000085"/>
    </source>
</evidence>
<sequence length="40" mass="4212">MVGQFGIGLSLAKDVITRHGGTIAVNSDVEKTSFTLTLPH</sequence>
<dbReference type="OrthoDB" id="9815750at2"/>
<protein>
    <recommendedName>
        <fullName evidence="2">histidine kinase</fullName>
        <ecNumber evidence="2">2.7.13.3</ecNumber>
    </recommendedName>
</protein>
<evidence type="ECO:0000313" key="6">
    <source>
        <dbReference type="Proteomes" id="UP000471052"/>
    </source>
</evidence>
<dbReference type="Pfam" id="PF02518">
    <property type="entry name" value="HATPase_c"/>
    <property type="match status" value="1"/>
</dbReference>
<evidence type="ECO:0000256" key="3">
    <source>
        <dbReference type="ARBA" id="ARBA00023012"/>
    </source>
</evidence>
<evidence type="ECO:0000313" key="5">
    <source>
        <dbReference type="EMBL" id="MST53127.1"/>
    </source>
</evidence>
<gene>
    <name evidence="5" type="ORF">FYJ82_01490</name>
</gene>
<dbReference type="EC" id="2.7.13.3" evidence="2"/>
<reference evidence="5 6" key="1">
    <citation type="submission" date="2019-08" db="EMBL/GenBank/DDBJ databases">
        <title>In-depth cultivation of the pig gut microbiome towards novel bacterial diversity and tailored functional studies.</title>
        <authorList>
            <person name="Wylensek D."/>
            <person name="Hitch T.C.A."/>
            <person name="Clavel T."/>
        </authorList>
    </citation>
    <scope>NUCLEOTIDE SEQUENCE [LARGE SCALE GENOMIC DNA]</scope>
    <source>
        <strain evidence="5 6">BL-178-WT-3A</strain>
    </source>
</reference>
<dbReference type="RefSeq" id="WP_154454338.1">
    <property type="nucleotide sequence ID" value="NZ_BRXN01000014.1"/>
</dbReference>
<dbReference type="InterPro" id="IPR036890">
    <property type="entry name" value="HATPase_C_sf"/>
</dbReference>
<dbReference type="GO" id="GO:0000160">
    <property type="term" value="P:phosphorelay signal transduction system"/>
    <property type="evidence" value="ECO:0007669"/>
    <property type="project" value="UniProtKB-KW"/>
</dbReference>
<organism evidence="5 6">
    <name type="scientific">Streptococcus alactolyticus</name>
    <dbReference type="NCBI Taxonomy" id="29389"/>
    <lineage>
        <taxon>Bacteria</taxon>
        <taxon>Bacillati</taxon>
        <taxon>Bacillota</taxon>
        <taxon>Bacilli</taxon>
        <taxon>Lactobacillales</taxon>
        <taxon>Streptococcaceae</taxon>
        <taxon>Streptococcus</taxon>
    </lineage>
</organism>
<comment type="catalytic activity">
    <reaction evidence="1">
        <text>ATP + protein L-histidine = ADP + protein N-phospho-L-histidine.</text>
        <dbReference type="EC" id="2.7.13.3"/>
    </reaction>
</comment>
<dbReference type="Gene3D" id="3.30.565.10">
    <property type="entry name" value="Histidine kinase-like ATPase, C-terminal domain"/>
    <property type="match status" value="1"/>
</dbReference>
<dbReference type="PRINTS" id="PR00344">
    <property type="entry name" value="BCTRLSENSOR"/>
</dbReference>